<comment type="caution">
    <text evidence="1">The sequence shown here is derived from an EMBL/GenBank/DDBJ whole genome shotgun (WGS) entry which is preliminary data.</text>
</comment>
<feature type="non-terminal residue" evidence="1">
    <location>
        <position position="188"/>
    </location>
</feature>
<gene>
    <name evidence="1" type="ORF">IWW38_005140</name>
</gene>
<dbReference type="Proteomes" id="UP001139981">
    <property type="component" value="Unassembled WGS sequence"/>
</dbReference>
<proteinExistence type="predicted"/>
<accession>A0ACC1LWF7</accession>
<organism evidence="1 2">
    <name type="scientific">Coemansia aciculifera</name>
    <dbReference type="NCBI Taxonomy" id="417176"/>
    <lineage>
        <taxon>Eukaryota</taxon>
        <taxon>Fungi</taxon>
        <taxon>Fungi incertae sedis</taxon>
        <taxon>Zoopagomycota</taxon>
        <taxon>Kickxellomycotina</taxon>
        <taxon>Kickxellomycetes</taxon>
        <taxon>Kickxellales</taxon>
        <taxon>Kickxellaceae</taxon>
        <taxon>Coemansia</taxon>
    </lineage>
</organism>
<name>A0ACC1LWF7_9FUNG</name>
<feature type="non-terminal residue" evidence="1">
    <location>
        <position position="1"/>
    </location>
</feature>
<dbReference type="EMBL" id="JANBVB010002230">
    <property type="protein sequence ID" value="KAJ2887447.1"/>
    <property type="molecule type" value="Genomic_DNA"/>
</dbReference>
<sequence>LILPLDKTNFVLAGSGDNTMPDVILRSCDANDNGVVIGNQPGEHHYRNSDVIVEVKLTPDKLLNGLRQSIMYTRHILTNRPDRLFAWSLVIAGTLVYALVFTSDTVLVSTPVDVLEREGRRRFVDLIVNWSLRPQEFFGVDPHIQRFFNFGHNDNGDAGGGDNDGAGSDDDGDNAGDDDYDGGDDDDD</sequence>
<reference evidence="1" key="1">
    <citation type="submission" date="2022-07" db="EMBL/GenBank/DDBJ databases">
        <title>Phylogenomic reconstructions and comparative analyses of Kickxellomycotina fungi.</title>
        <authorList>
            <person name="Reynolds N.K."/>
            <person name="Stajich J.E."/>
            <person name="Barry K."/>
            <person name="Grigoriev I.V."/>
            <person name="Crous P."/>
            <person name="Smith M.E."/>
        </authorList>
    </citation>
    <scope>NUCLEOTIDE SEQUENCE</scope>
    <source>
        <strain evidence="1">CBS 190363</strain>
    </source>
</reference>
<protein>
    <submittedName>
        <fullName evidence="1">Uncharacterized protein</fullName>
    </submittedName>
</protein>
<evidence type="ECO:0000313" key="1">
    <source>
        <dbReference type="EMBL" id="KAJ2887447.1"/>
    </source>
</evidence>
<evidence type="ECO:0000313" key="2">
    <source>
        <dbReference type="Proteomes" id="UP001139981"/>
    </source>
</evidence>
<keyword evidence="2" id="KW-1185">Reference proteome</keyword>